<accession>A0A834WGD1</accession>
<evidence type="ECO:0000256" key="7">
    <source>
        <dbReference type="ARBA" id="ARBA00023085"/>
    </source>
</evidence>
<evidence type="ECO:0000313" key="9">
    <source>
        <dbReference type="EMBL" id="KAF7822350.1"/>
    </source>
</evidence>
<evidence type="ECO:0000313" key="10">
    <source>
        <dbReference type="Proteomes" id="UP000634136"/>
    </source>
</evidence>
<evidence type="ECO:0000256" key="5">
    <source>
        <dbReference type="ARBA" id="ARBA00022512"/>
    </source>
</evidence>
<evidence type="ECO:0000256" key="4">
    <source>
        <dbReference type="ARBA" id="ARBA00013229"/>
    </source>
</evidence>
<dbReference type="InterPro" id="IPR000070">
    <property type="entry name" value="Pectinesterase_cat"/>
</dbReference>
<dbReference type="Pfam" id="PF01095">
    <property type="entry name" value="Pectinesterase"/>
    <property type="match status" value="1"/>
</dbReference>
<proteinExistence type="inferred from homology"/>
<dbReference type="SUPFAM" id="SSF51126">
    <property type="entry name" value="Pectin lyase-like"/>
    <property type="match status" value="1"/>
</dbReference>
<dbReference type="OrthoDB" id="2019149at2759"/>
<feature type="domain" description="Pectinesterase catalytic" evidence="8">
    <location>
        <begin position="23"/>
        <end position="204"/>
    </location>
</feature>
<sequence length="219" mass="24294">MGITFKNMYNDPPKDGVSKGNVPAIAASVKGDKTAFYKCAFKGVQDTLFDQSGRHYFYKCYIQGEIDFIFGNGQSIYEKCVINLVGGPDGPQGLGGYITAQARNSENDTSGFVFKYCTIEGVGKVFLGRAYRAYSRVIFTDSYLSPSIDPQGWSAWDYSGHEGNITFVEEGCRGAGANKSKRVPWLKHMGPNELIKFKSQSFIDRDGWIPKQPITNKDI</sequence>
<name>A0A834WGD1_9FABA</name>
<protein>
    <recommendedName>
        <fullName evidence="4">pectinesterase</fullName>
        <ecNumber evidence="4">3.1.1.11</ecNumber>
    </recommendedName>
</protein>
<dbReference type="GO" id="GO:0030599">
    <property type="term" value="F:pectinesterase activity"/>
    <property type="evidence" value="ECO:0007669"/>
    <property type="project" value="UniProtKB-EC"/>
</dbReference>
<dbReference type="GO" id="GO:0042545">
    <property type="term" value="P:cell wall modification"/>
    <property type="evidence" value="ECO:0007669"/>
    <property type="project" value="InterPro"/>
</dbReference>
<keyword evidence="10" id="KW-1185">Reference proteome</keyword>
<keyword evidence="5" id="KW-0134">Cell wall</keyword>
<dbReference type="Proteomes" id="UP000634136">
    <property type="component" value="Unassembled WGS sequence"/>
</dbReference>
<dbReference type="EC" id="3.1.1.11" evidence="4"/>
<evidence type="ECO:0000256" key="2">
    <source>
        <dbReference type="ARBA" id="ARBA00005184"/>
    </source>
</evidence>
<evidence type="ECO:0000259" key="8">
    <source>
        <dbReference type="Pfam" id="PF01095"/>
    </source>
</evidence>
<dbReference type="GO" id="GO:0045490">
    <property type="term" value="P:pectin catabolic process"/>
    <property type="evidence" value="ECO:0007669"/>
    <property type="project" value="UniProtKB-UniPathway"/>
</dbReference>
<organism evidence="9 10">
    <name type="scientific">Senna tora</name>
    <dbReference type="NCBI Taxonomy" id="362788"/>
    <lineage>
        <taxon>Eukaryota</taxon>
        <taxon>Viridiplantae</taxon>
        <taxon>Streptophyta</taxon>
        <taxon>Embryophyta</taxon>
        <taxon>Tracheophyta</taxon>
        <taxon>Spermatophyta</taxon>
        <taxon>Magnoliopsida</taxon>
        <taxon>eudicotyledons</taxon>
        <taxon>Gunneridae</taxon>
        <taxon>Pentapetalae</taxon>
        <taxon>rosids</taxon>
        <taxon>fabids</taxon>
        <taxon>Fabales</taxon>
        <taxon>Fabaceae</taxon>
        <taxon>Caesalpinioideae</taxon>
        <taxon>Cassia clade</taxon>
        <taxon>Senna</taxon>
    </lineage>
</organism>
<evidence type="ECO:0000256" key="3">
    <source>
        <dbReference type="ARBA" id="ARBA00008891"/>
    </source>
</evidence>
<dbReference type="PANTHER" id="PTHR31321:SF134">
    <property type="entry name" value="PECTINESTERASE"/>
    <property type="match status" value="1"/>
</dbReference>
<evidence type="ECO:0000256" key="6">
    <source>
        <dbReference type="ARBA" id="ARBA00022801"/>
    </source>
</evidence>
<keyword evidence="7" id="KW-0063">Aspartyl esterase</keyword>
<dbReference type="Gene3D" id="2.160.20.10">
    <property type="entry name" value="Single-stranded right-handed beta-helix, Pectin lyase-like"/>
    <property type="match status" value="1"/>
</dbReference>
<gene>
    <name evidence="9" type="ORF">G2W53_027805</name>
</gene>
<comment type="similarity">
    <text evidence="3">Belongs to the pectinesterase family.</text>
</comment>
<comment type="subcellular location">
    <subcellularLocation>
        <location evidence="1">Secreted</location>
        <location evidence="1">Cell wall</location>
    </subcellularLocation>
</comment>
<keyword evidence="6" id="KW-0378">Hydrolase</keyword>
<dbReference type="InterPro" id="IPR011050">
    <property type="entry name" value="Pectin_lyase_fold/virulence"/>
</dbReference>
<dbReference type="EMBL" id="JAAIUW010000008">
    <property type="protein sequence ID" value="KAF7822350.1"/>
    <property type="molecule type" value="Genomic_DNA"/>
</dbReference>
<comment type="pathway">
    <text evidence="2">Glycan metabolism; pectin degradation; 2-dehydro-3-deoxy-D-gluconate from pectin: step 1/5.</text>
</comment>
<evidence type="ECO:0000256" key="1">
    <source>
        <dbReference type="ARBA" id="ARBA00004191"/>
    </source>
</evidence>
<dbReference type="PANTHER" id="PTHR31321">
    <property type="entry name" value="ACYL-COA THIOESTER HYDROLASE YBHC-RELATED"/>
    <property type="match status" value="1"/>
</dbReference>
<dbReference type="AlphaFoldDB" id="A0A834WGD1"/>
<dbReference type="UniPathway" id="UPA00545">
    <property type="reaction ID" value="UER00823"/>
</dbReference>
<dbReference type="InterPro" id="IPR012334">
    <property type="entry name" value="Pectin_lyas_fold"/>
</dbReference>
<comment type="caution">
    <text evidence="9">The sequence shown here is derived from an EMBL/GenBank/DDBJ whole genome shotgun (WGS) entry which is preliminary data.</text>
</comment>
<keyword evidence="5" id="KW-0964">Secreted</keyword>
<reference evidence="9" key="1">
    <citation type="submission" date="2020-09" db="EMBL/GenBank/DDBJ databases">
        <title>Genome-Enabled Discovery of Anthraquinone Biosynthesis in Senna tora.</title>
        <authorList>
            <person name="Kang S.-H."/>
            <person name="Pandey R.P."/>
            <person name="Lee C.-M."/>
            <person name="Sim J.-S."/>
            <person name="Jeong J.-T."/>
            <person name="Choi B.-S."/>
            <person name="Jung M."/>
            <person name="Ginzburg D."/>
            <person name="Zhao K."/>
            <person name="Won S.Y."/>
            <person name="Oh T.-J."/>
            <person name="Yu Y."/>
            <person name="Kim N.-H."/>
            <person name="Lee O.R."/>
            <person name="Lee T.-H."/>
            <person name="Bashyal P."/>
            <person name="Kim T.-S."/>
            <person name="Lee W.-H."/>
            <person name="Kawkins C."/>
            <person name="Kim C.-K."/>
            <person name="Kim J.S."/>
            <person name="Ahn B.O."/>
            <person name="Rhee S.Y."/>
            <person name="Sohng J.K."/>
        </authorList>
    </citation>
    <scope>NUCLEOTIDE SEQUENCE</scope>
    <source>
        <tissue evidence="9">Leaf</tissue>
    </source>
</reference>